<feature type="compositionally biased region" description="Pro residues" evidence="1">
    <location>
        <begin position="257"/>
        <end position="274"/>
    </location>
</feature>
<dbReference type="AlphaFoldDB" id="A0A5C3KK23"/>
<evidence type="ECO:0000313" key="2">
    <source>
        <dbReference type="EMBL" id="TFK20689.1"/>
    </source>
</evidence>
<feature type="compositionally biased region" description="Low complexity" evidence="1">
    <location>
        <begin position="229"/>
        <end position="242"/>
    </location>
</feature>
<feature type="region of interest" description="Disordered" evidence="1">
    <location>
        <begin position="626"/>
        <end position="707"/>
    </location>
</feature>
<protein>
    <submittedName>
        <fullName evidence="2">Uncharacterized protein</fullName>
    </submittedName>
</protein>
<feature type="compositionally biased region" description="Polar residues" evidence="1">
    <location>
        <begin position="942"/>
        <end position="951"/>
    </location>
</feature>
<feature type="compositionally biased region" description="Basic and acidic residues" evidence="1">
    <location>
        <begin position="698"/>
        <end position="707"/>
    </location>
</feature>
<feature type="compositionally biased region" description="Low complexity" evidence="1">
    <location>
        <begin position="1035"/>
        <end position="1045"/>
    </location>
</feature>
<feature type="region of interest" description="Disordered" evidence="1">
    <location>
        <begin position="378"/>
        <end position="415"/>
    </location>
</feature>
<dbReference type="Proteomes" id="UP000307440">
    <property type="component" value="Unassembled WGS sequence"/>
</dbReference>
<evidence type="ECO:0000313" key="3">
    <source>
        <dbReference type="Proteomes" id="UP000307440"/>
    </source>
</evidence>
<gene>
    <name evidence="2" type="ORF">FA15DRAFT_707876</name>
</gene>
<proteinExistence type="predicted"/>
<keyword evidence="3" id="KW-1185">Reference proteome</keyword>
<feature type="compositionally biased region" description="Pro residues" evidence="1">
    <location>
        <begin position="1119"/>
        <end position="1129"/>
    </location>
</feature>
<dbReference type="OrthoDB" id="2675889at2759"/>
<sequence length="1193" mass="128236">MADQHFACLLPTSSCPTVNIKLFNHLNQLAMITAPNMPDSWPVVNTENAQTNAPPFPPPGLVPPPFLFPGFVPPTNLGMHPSGAPMQAPDHTQPFGPQPLAQPESFDPLAAQIRSSLPPSLPMGTQSFLTAEMQEQMATYWAQLQQHAVHQHQQFLQTQHLQAQQQQPVVQQPSVSPAEEPASTVITPKRKKRSPRTPISSREPYTTRSKTSAPDDGLSDPGVTPTHTPAARAGPGKALAPAPARPAPPKTAALAPEPAPTVPGQAPAPAPALPALPACPKTAAPVPEPAAPAPAKHSLPAPAPCKPAAPAPMPVPVTQSVADREWELLQEEGFDLMDLCTTARTPSPNAGPTHINDLFGSPTLRMFDMQTLKPTLAQPSVRPPSQPAISDAAPGHSLSHLPSGEPTPVVDKGKHPIRVVGRPSRGDTEFINETASHMFDLCKTAASSIGRSPSLFVSAFNNIANGNPAVIGSPNSWNTFEGLWAHDPQRVRAMCPHVTGNSATLYWEEFQKISGYKEILAQFSELRGLQQAEVHREKRKQFAQKAQKLGSQFDALSNAFDIHGVFAIVGGDVNEDFGLACIHTTPGASQFWETRMRCEPDAVIGQLHSHVYDHLSKTYTAQMEPLAPARPDLPPYDMITVASHSPPSPPSPKPARRRAASKTPILSASTHAKKQSNSRVLSTARANSVKLEASDDGGLPRELKGDETSRVRSALHKLFEPMFEAVGINIEKGIPWTHAVSQFADQGVIVEDWAPGVPFFGEVKPGKTKGLGIRSIGIQHMRDLLAALESDWPPRFVKAKSSDIKESIILLFTEAAPPHSFILPQTAACRKYFDGEIDFAGPARLRPPTRAPPMPASRRQVIEIEDEGSPSPVVSRHQQKRRLETVISNSDEDDDIPLAPQSKPKDKGKAPASTSRKKSKTVETIRASHYTAPVLFDDNNTDDSNFATPSESEVDTPRAGRKRPSPCDSEPASRQCSPESDPSPIKYTHKASSARDKRARSALPVLWSPSKAAASNSETEFPWKKSRARPVSPVAGLPAAPDPTLALPKFKAGTHFRLSIDPSMRKFMVGNTIPGATDNLSPLPRTKRACANKEAPAFPSWLGSLAGSSSTHGNTPPLSSSPPAQPQLQPPSSSSILPGPPSVDSNPLPPALSMHDLQNVSSHFKQYAEWCCSNNLPVPPFPFGGASHQEPSV</sequence>
<evidence type="ECO:0000256" key="1">
    <source>
        <dbReference type="SAM" id="MobiDB-lite"/>
    </source>
</evidence>
<accession>A0A5C3KK23</accession>
<feature type="compositionally biased region" description="Polar residues" evidence="1">
    <location>
        <begin position="677"/>
        <end position="686"/>
    </location>
</feature>
<feature type="region of interest" description="Disordered" evidence="1">
    <location>
        <begin position="165"/>
        <end position="275"/>
    </location>
</feature>
<name>A0A5C3KK23_COPMA</name>
<dbReference type="EMBL" id="ML210291">
    <property type="protein sequence ID" value="TFK20689.1"/>
    <property type="molecule type" value="Genomic_DNA"/>
</dbReference>
<feature type="region of interest" description="Disordered" evidence="1">
    <location>
        <begin position="885"/>
        <end position="1045"/>
    </location>
</feature>
<feature type="region of interest" description="Disordered" evidence="1">
    <location>
        <begin position="1101"/>
        <end position="1154"/>
    </location>
</feature>
<feature type="compositionally biased region" description="Polar residues" evidence="1">
    <location>
        <begin position="197"/>
        <end position="212"/>
    </location>
</feature>
<reference evidence="2 3" key="1">
    <citation type="journal article" date="2019" name="Nat. Ecol. Evol.">
        <title>Megaphylogeny resolves global patterns of mushroom evolution.</title>
        <authorList>
            <person name="Varga T."/>
            <person name="Krizsan K."/>
            <person name="Foldi C."/>
            <person name="Dima B."/>
            <person name="Sanchez-Garcia M."/>
            <person name="Sanchez-Ramirez S."/>
            <person name="Szollosi G.J."/>
            <person name="Szarkandi J.G."/>
            <person name="Papp V."/>
            <person name="Albert L."/>
            <person name="Andreopoulos W."/>
            <person name="Angelini C."/>
            <person name="Antonin V."/>
            <person name="Barry K.W."/>
            <person name="Bougher N.L."/>
            <person name="Buchanan P."/>
            <person name="Buyck B."/>
            <person name="Bense V."/>
            <person name="Catcheside P."/>
            <person name="Chovatia M."/>
            <person name="Cooper J."/>
            <person name="Damon W."/>
            <person name="Desjardin D."/>
            <person name="Finy P."/>
            <person name="Geml J."/>
            <person name="Haridas S."/>
            <person name="Hughes K."/>
            <person name="Justo A."/>
            <person name="Karasinski D."/>
            <person name="Kautmanova I."/>
            <person name="Kiss B."/>
            <person name="Kocsube S."/>
            <person name="Kotiranta H."/>
            <person name="LaButti K.M."/>
            <person name="Lechner B.E."/>
            <person name="Liimatainen K."/>
            <person name="Lipzen A."/>
            <person name="Lukacs Z."/>
            <person name="Mihaltcheva S."/>
            <person name="Morgado L.N."/>
            <person name="Niskanen T."/>
            <person name="Noordeloos M.E."/>
            <person name="Ohm R.A."/>
            <person name="Ortiz-Santana B."/>
            <person name="Ovrebo C."/>
            <person name="Racz N."/>
            <person name="Riley R."/>
            <person name="Savchenko A."/>
            <person name="Shiryaev A."/>
            <person name="Soop K."/>
            <person name="Spirin V."/>
            <person name="Szebenyi C."/>
            <person name="Tomsovsky M."/>
            <person name="Tulloss R.E."/>
            <person name="Uehling J."/>
            <person name="Grigoriev I.V."/>
            <person name="Vagvolgyi C."/>
            <person name="Papp T."/>
            <person name="Martin F.M."/>
            <person name="Miettinen O."/>
            <person name="Hibbett D.S."/>
            <person name="Nagy L.G."/>
        </authorList>
    </citation>
    <scope>NUCLEOTIDE SEQUENCE [LARGE SCALE GENOMIC DNA]</scope>
    <source>
        <strain evidence="2 3">CBS 121175</strain>
    </source>
</reference>
<organism evidence="2 3">
    <name type="scientific">Coprinopsis marcescibilis</name>
    <name type="common">Agaric fungus</name>
    <name type="synonym">Psathyrella marcescibilis</name>
    <dbReference type="NCBI Taxonomy" id="230819"/>
    <lineage>
        <taxon>Eukaryota</taxon>
        <taxon>Fungi</taxon>
        <taxon>Dikarya</taxon>
        <taxon>Basidiomycota</taxon>
        <taxon>Agaricomycotina</taxon>
        <taxon>Agaricomycetes</taxon>
        <taxon>Agaricomycetidae</taxon>
        <taxon>Agaricales</taxon>
        <taxon>Agaricineae</taxon>
        <taxon>Psathyrellaceae</taxon>
        <taxon>Coprinopsis</taxon>
    </lineage>
</organism>